<dbReference type="GO" id="GO:0006406">
    <property type="term" value="P:mRNA export from nucleus"/>
    <property type="evidence" value="ECO:0007669"/>
    <property type="project" value="UniProtKB-UniRule"/>
</dbReference>
<dbReference type="Pfam" id="PF12209">
    <property type="entry name" value="SAC3"/>
    <property type="match status" value="1"/>
</dbReference>
<reference evidence="9 10" key="1">
    <citation type="submission" date="2013-12" db="EMBL/GenBank/DDBJ databases">
        <title>The Genome Sequence of Candida albicans P78048.</title>
        <authorList>
            <consortium name="The Broad Institute Genome Sequencing Platform"/>
            <consortium name="The Broad Institute Genome Sequencing Center for Infectious Disease"/>
            <person name="Cuomo C."/>
            <person name="Bennett R."/>
            <person name="Hirakawa M."/>
            <person name="Noverr M."/>
            <person name="Mitchell A."/>
            <person name="Young S.K."/>
            <person name="Zeng Q."/>
            <person name="Gargeya S."/>
            <person name="Fitzgerald M."/>
            <person name="Abouelleil A."/>
            <person name="Alvarado L."/>
            <person name="Berlin A.M."/>
            <person name="Chapman S.B."/>
            <person name="Dewar J."/>
            <person name="Goldberg J."/>
            <person name="Griggs A."/>
            <person name="Gujja S."/>
            <person name="Hansen M."/>
            <person name="Howarth C."/>
            <person name="Imamovic A."/>
            <person name="Larimer J."/>
            <person name="McCowan C."/>
            <person name="Murphy C."/>
            <person name="Pearson M."/>
            <person name="Priest M."/>
            <person name="Roberts A."/>
            <person name="Saif S."/>
            <person name="Shea T."/>
            <person name="Sykes S."/>
            <person name="Wortman J."/>
            <person name="Nusbaum C."/>
            <person name="Birren B."/>
        </authorList>
    </citation>
    <scope>NUCLEOTIDE SEQUENCE [LARGE SCALE GENOMIC DNA]</scope>
    <source>
        <strain evidence="9 10">P78048</strain>
    </source>
</reference>
<comment type="similarity">
    <text evidence="4 5">Belongs to the SAC3 family.</text>
</comment>
<feature type="compositionally biased region" description="Polar residues" evidence="6">
    <location>
        <begin position="639"/>
        <end position="670"/>
    </location>
</feature>
<feature type="region of interest" description="Disordered" evidence="6">
    <location>
        <begin position="606"/>
        <end position="757"/>
    </location>
</feature>
<evidence type="ECO:0000259" key="7">
    <source>
        <dbReference type="Pfam" id="PF03399"/>
    </source>
</evidence>
<feature type="compositionally biased region" description="Basic and acidic residues" evidence="6">
    <location>
        <begin position="1142"/>
        <end position="1151"/>
    </location>
</feature>
<feature type="compositionally biased region" description="Polar residues" evidence="6">
    <location>
        <begin position="681"/>
        <end position="693"/>
    </location>
</feature>
<dbReference type="InterPro" id="IPR005062">
    <property type="entry name" value="SAC3/GANP/THP3_conserved"/>
</dbReference>
<evidence type="ECO:0000256" key="4">
    <source>
        <dbReference type="ARBA" id="ARBA00038443"/>
    </source>
</evidence>
<feature type="region of interest" description="Disordered" evidence="6">
    <location>
        <begin position="48"/>
        <end position="87"/>
    </location>
</feature>
<evidence type="ECO:0000313" key="9">
    <source>
        <dbReference type="EMBL" id="KGR21934.1"/>
    </source>
</evidence>
<evidence type="ECO:0000256" key="2">
    <source>
        <dbReference type="ARBA" id="ARBA00022553"/>
    </source>
</evidence>
<dbReference type="EMBL" id="AJIX01000002">
    <property type="protein sequence ID" value="KGR21934.1"/>
    <property type="molecule type" value="Genomic_DNA"/>
</dbReference>
<dbReference type="AlphaFoldDB" id="A0AB34Q223"/>
<dbReference type="FunFam" id="1.25.40.990:FF:000008">
    <property type="entry name" value="Nuclear mRNA export protein SAC3"/>
    <property type="match status" value="1"/>
</dbReference>
<keyword evidence="2" id="KW-0597">Phosphoprotein</keyword>
<dbReference type="InterPro" id="IPR024293">
    <property type="entry name" value="SAC3_helical"/>
</dbReference>
<dbReference type="GO" id="GO:0005737">
    <property type="term" value="C:cytoplasm"/>
    <property type="evidence" value="ECO:0007669"/>
    <property type="project" value="TreeGrafter"/>
</dbReference>
<comment type="subcellular location">
    <subcellularLocation>
        <location evidence="1 5">Nucleus envelope</location>
    </subcellularLocation>
</comment>
<sequence length="1225" mass="139352">MSSFGSSTIANGASSGNIFANQSNFGNFLGESQLNGNNQTNFKAASVFNNDNNNINTGSPEKNANTKKTQKQTNKTYQNGQSTSTTSKQISNLQVFKESDIVATGALFEQPERLGFNHRRPTEVRSIPKYFLTQPKLLYTPEFVQNPWDQENQNKLTLMEAENGGRDYQGLYEDMQKLREIERTKMEELGLVDAENVAKDLTEAISFSGSCLDMCPVFERVRRQLENNVKALEKDPISNKISRERAVKAFSRPAAGQPPPLPSDVRPPHVLSQTLNYLVDNILQQLPEAHSFIWDRTRSIRQDFTYQNNFGPEAVDCNERIVRIHLLSLHIMAGSDVEYSQQQELEQFNKALQTLMEIYQDVRNNGGKSPNEAEFRAYHLLSHVRDPDLERQIQKLPDEVYNDKLVQLALRFRKITTQNNVVERGVTNLVGALNLYTEFFRLVYSEETPFLMACLLETHFNEIRFYALKAISRSFHTKTKPYAIQRLQQVLGFDSVQKLQKFLGYYDIDIINVNGEVLVDLFNKEKLETTYKLNSFHEKAKYSPPYSTQLDDKVKGLDWKHFVNSGRPNTGVALNLQPPTVEITSKPQQSGFVNLSSFKKPETVNTFDSTSLQSQPQAQAQAQSRPQPQSHPQSFQIPNNAPQKNIFNFKSETSSTPGSIKPSNDNSIGSATELAKPVFSFPSNENTSKSNLKSNVQNQQQPVQSFNKPVPNFSLPTQSTLNKVPLTAPSSLSFGITSPQKEKEKEKVKPLEQPDTKVSIPAPVRTSLSVVPEKVKLTQSKMFPLALQQVFEQILQDTIKSELQVVLSKLLSKYHNELERKKVIHSLGSELYDAFLREVMYECVLEARAAQFYDSHLKKRKMKVIIRNSKKAVNKLREKKMKMYELKSVTFEKLKKNKRRLSISSFESNSSFSKRKRHDSFDVSVISEKQHEVHELWSPINLSEFLKNCSENLKLKIYQNNLDLKFLLIVENWRTSYAKWLNSKLGLKANMTSSVLENSISNDKINLLITSMPNKEQLNESFFANTAFILFECGLTISSVTSIQEKLQADGKILKKIISLIDKYSRYKVSIIISFWDVSGSSITSSEVADLLHLTQYSSVSNLKSLVLCDMTTKNGNINTILSQAFNKVSLEFNGELSSTGSKREYNETKLKSSQTQQHKLQKLNHSIRNHKILNIDNSNYNSSIIEESTPSASPKRKKVDDNRANTSLSQLQDLTAEIRRKYKK</sequence>
<dbReference type="InterPro" id="IPR017173">
    <property type="entry name" value="Sac3"/>
</dbReference>
<dbReference type="GO" id="GO:0042274">
    <property type="term" value="P:ribosomal small subunit biogenesis"/>
    <property type="evidence" value="ECO:0007669"/>
    <property type="project" value="UniProtKB-UniRule"/>
</dbReference>
<dbReference type="PANTHER" id="PTHR12436">
    <property type="entry name" value="80 KDA MCM3-ASSOCIATED PROTEIN"/>
    <property type="match status" value="1"/>
</dbReference>
<evidence type="ECO:0000256" key="5">
    <source>
        <dbReference type="PIRNR" id="PIRNR037320"/>
    </source>
</evidence>
<feature type="compositionally biased region" description="Low complexity" evidence="6">
    <location>
        <begin position="611"/>
        <end position="638"/>
    </location>
</feature>
<name>A0AB34Q223_CANAX</name>
<evidence type="ECO:0000256" key="6">
    <source>
        <dbReference type="SAM" id="MobiDB-lite"/>
    </source>
</evidence>
<dbReference type="Pfam" id="PF03399">
    <property type="entry name" value="SAC3_GANP"/>
    <property type="match status" value="1"/>
</dbReference>
<gene>
    <name evidence="9" type="ORF">MG3_00155</name>
</gene>
<accession>A0AB34Q223</accession>
<dbReference type="PANTHER" id="PTHR12436:SF3">
    <property type="entry name" value="GERMINAL-CENTER ASSOCIATED NUCLEAR PROTEIN"/>
    <property type="match status" value="1"/>
</dbReference>
<dbReference type="GO" id="GO:0005635">
    <property type="term" value="C:nuclear envelope"/>
    <property type="evidence" value="ECO:0007669"/>
    <property type="project" value="UniProtKB-SubCell"/>
</dbReference>
<dbReference type="PIRSF" id="PIRSF037320">
    <property type="entry name" value="mRNA_export_factor_Sac3"/>
    <property type="match status" value="1"/>
</dbReference>
<dbReference type="Proteomes" id="UP000030161">
    <property type="component" value="Unassembled WGS sequence"/>
</dbReference>
<feature type="compositionally biased region" description="Polar residues" evidence="6">
    <location>
        <begin position="714"/>
        <end position="739"/>
    </location>
</feature>
<dbReference type="Gene3D" id="1.25.40.990">
    <property type="match status" value="1"/>
</dbReference>
<evidence type="ECO:0000256" key="1">
    <source>
        <dbReference type="ARBA" id="ARBA00004259"/>
    </source>
</evidence>
<feature type="compositionally biased region" description="Low complexity" evidence="6">
    <location>
        <begin position="694"/>
        <end position="705"/>
    </location>
</feature>
<evidence type="ECO:0000313" key="10">
    <source>
        <dbReference type="Proteomes" id="UP000030161"/>
    </source>
</evidence>
<keyword evidence="3 5" id="KW-0539">Nucleus</keyword>
<dbReference type="InterPro" id="IPR045107">
    <property type="entry name" value="SAC3/GANP/THP3"/>
</dbReference>
<evidence type="ECO:0000259" key="8">
    <source>
        <dbReference type="Pfam" id="PF12209"/>
    </source>
</evidence>
<feature type="domain" description="SAC3 helical" evidence="8">
    <location>
        <begin position="788"/>
        <end position="862"/>
    </location>
</feature>
<feature type="compositionally biased region" description="Basic and acidic residues" evidence="6">
    <location>
        <begin position="740"/>
        <end position="755"/>
    </location>
</feature>
<feature type="compositionally biased region" description="Low complexity" evidence="6">
    <location>
        <begin position="62"/>
        <end position="81"/>
    </location>
</feature>
<comment type="caution">
    <text evidence="9">The sequence shown here is derived from an EMBL/GenBank/DDBJ whole genome shotgun (WGS) entry which is preliminary data.</text>
</comment>
<dbReference type="GO" id="GO:0070390">
    <property type="term" value="C:transcription export complex 2"/>
    <property type="evidence" value="ECO:0007669"/>
    <property type="project" value="UniProtKB-UniRule"/>
</dbReference>
<feature type="domain" description="SAC3/GANP/THP3 conserved" evidence="7">
    <location>
        <begin position="214"/>
        <end position="510"/>
    </location>
</feature>
<evidence type="ECO:0000256" key="3">
    <source>
        <dbReference type="ARBA" id="ARBA00023242"/>
    </source>
</evidence>
<dbReference type="Gene3D" id="6.10.250.2880">
    <property type="match status" value="1"/>
</dbReference>
<organism evidence="9 10">
    <name type="scientific">Candida albicans P78048</name>
    <dbReference type="NCBI Taxonomy" id="1094989"/>
    <lineage>
        <taxon>Eukaryota</taxon>
        <taxon>Fungi</taxon>
        <taxon>Dikarya</taxon>
        <taxon>Ascomycota</taxon>
        <taxon>Saccharomycotina</taxon>
        <taxon>Pichiomycetes</taxon>
        <taxon>Debaryomycetaceae</taxon>
        <taxon>Candida/Lodderomyces clade</taxon>
        <taxon>Candida</taxon>
    </lineage>
</organism>
<proteinExistence type="inferred from homology"/>
<protein>
    <recommendedName>
        <fullName evidence="5">Nuclear mRNA export factor</fullName>
    </recommendedName>
</protein>
<feature type="region of interest" description="Disordered" evidence="6">
    <location>
        <begin position="1138"/>
        <end position="1159"/>
    </location>
</feature>
<feature type="region of interest" description="Disordered" evidence="6">
    <location>
        <begin position="1186"/>
        <end position="1213"/>
    </location>
</feature>
<feature type="compositionally biased region" description="Polar residues" evidence="6">
    <location>
        <begin position="48"/>
        <end position="60"/>
    </location>
</feature>